<comment type="caution">
    <text evidence="2">The sequence shown here is derived from an EMBL/GenBank/DDBJ whole genome shotgun (WGS) entry which is preliminary data.</text>
</comment>
<accession>A0A1E7QKT4</accession>
<feature type="transmembrane region" description="Helical" evidence="1">
    <location>
        <begin position="7"/>
        <end position="27"/>
    </location>
</feature>
<feature type="transmembrane region" description="Helical" evidence="1">
    <location>
        <begin position="225"/>
        <end position="248"/>
    </location>
</feature>
<evidence type="ECO:0000313" key="3">
    <source>
        <dbReference type="Proteomes" id="UP000175679"/>
    </source>
</evidence>
<feature type="transmembrane region" description="Helical" evidence="1">
    <location>
        <begin position="195"/>
        <end position="219"/>
    </location>
</feature>
<keyword evidence="1" id="KW-0472">Membrane</keyword>
<dbReference type="RefSeq" id="WP_070064606.1">
    <property type="nucleotide sequence ID" value="NZ_MJMG01000001.1"/>
</dbReference>
<evidence type="ECO:0000256" key="1">
    <source>
        <dbReference type="SAM" id="Phobius"/>
    </source>
</evidence>
<proteinExistence type="predicted"/>
<gene>
    <name evidence="2" type="ORF">BIY23_00425</name>
</gene>
<organism evidence="2 3">
    <name type="scientific">Wolbachia pipientis</name>
    <dbReference type="NCBI Taxonomy" id="955"/>
    <lineage>
        <taxon>Bacteria</taxon>
        <taxon>Pseudomonadati</taxon>
        <taxon>Pseudomonadota</taxon>
        <taxon>Alphaproteobacteria</taxon>
        <taxon>Rickettsiales</taxon>
        <taxon>Anaplasmataceae</taxon>
        <taxon>Wolbachieae</taxon>
        <taxon>Wolbachia</taxon>
    </lineage>
</organism>
<keyword evidence="1" id="KW-1133">Transmembrane helix</keyword>
<name>A0A1E7QKT4_WOLPI</name>
<dbReference type="EMBL" id="MJMG01000001">
    <property type="protein sequence ID" value="OEY86956.1"/>
    <property type="molecule type" value="Genomic_DNA"/>
</dbReference>
<sequence length="266" mass="27900">MADFKKAYFIDFVVWSALVGCAVNSSLKLGYFAALSPLAINFIIAASVTTVLGVYLLYKERKGFEHKDYFKLLGILIANLVASTIIGKIINSLFSGITATSLITGLIIGPAALFSTVVCISHLSFLWKNEDAVVLSDSLVFAALSALSGCVVGLLLSSASFSPLIVGTFAGATFCTICTLKLLGSDCCNKDKAATISLCIAVAAGMTTVINSVFPYVILGPLWQAALACAAIGGVTPDVTSALCRVVIHRGINSSYVRDQDVYDGV</sequence>
<dbReference type="Proteomes" id="UP000175679">
    <property type="component" value="Unassembled WGS sequence"/>
</dbReference>
<feature type="transmembrane region" description="Helical" evidence="1">
    <location>
        <begin position="139"/>
        <end position="158"/>
    </location>
</feature>
<evidence type="ECO:0000313" key="2">
    <source>
        <dbReference type="EMBL" id="OEY86956.1"/>
    </source>
</evidence>
<feature type="transmembrane region" description="Helical" evidence="1">
    <location>
        <begin position="70"/>
        <end position="90"/>
    </location>
</feature>
<dbReference type="AlphaFoldDB" id="A0A1E7QKT4"/>
<keyword evidence="3" id="KW-1185">Reference proteome</keyword>
<feature type="transmembrane region" description="Helical" evidence="1">
    <location>
        <begin position="164"/>
        <end position="183"/>
    </location>
</feature>
<feature type="transmembrane region" description="Helical" evidence="1">
    <location>
        <begin position="102"/>
        <end position="127"/>
    </location>
</feature>
<protein>
    <submittedName>
        <fullName evidence="2">Uncharacterized protein</fullName>
    </submittedName>
</protein>
<keyword evidence="1" id="KW-0812">Transmembrane</keyword>
<feature type="transmembrane region" description="Helical" evidence="1">
    <location>
        <begin position="39"/>
        <end position="58"/>
    </location>
</feature>
<reference evidence="2 3" key="1">
    <citation type="submission" date="2016-09" db="EMBL/GenBank/DDBJ databases">
        <title>Genomic evidence for plant-parasitic nematodes as the earliest Wolbachia hosts.</title>
        <authorList>
            <person name="Brown A.M."/>
            <person name="Wasala S.K."/>
            <person name="Howe D.K."/>
            <person name="Peetz A.B."/>
            <person name="Zasada I.A."/>
            <person name="Denver D.R."/>
        </authorList>
    </citation>
    <scope>NUCLEOTIDE SEQUENCE [LARGE SCALE GENOMIC DNA]</scope>
    <source>
        <strain evidence="3">wPpe</strain>
    </source>
</reference>